<evidence type="ECO:0000256" key="2">
    <source>
        <dbReference type="SAM" id="MobiDB-lite"/>
    </source>
</evidence>
<evidence type="ECO:0000256" key="1">
    <source>
        <dbReference type="ARBA" id="ARBA00006854"/>
    </source>
</evidence>
<dbReference type="EMBL" id="NPHW01004353">
    <property type="protein sequence ID" value="OXV08042.1"/>
    <property type="molecule type" value="Genomic_DNA"/>
</dbReference>
<evidence type="ECO:0000259" key="3">
    <source>
        <dbReference type="Pfam" id="PF07814"/>
    </source>
</evidence>
<accession>A0A232LV91</accession>
<dbReference type="InterPro" id="IPR011989">
    <property type="entry name" value="ARM-like"/>
</dbReference>
<proteinExistence type="inferred from homology"/>
<dbReference type="Gene3D" id="1.25.10.10">
    <property type="entry name" value="Leucine-rich Repeat Variant"/>
    <property type="match status" value="1"/>
</dbReference>
<evidence type="ECO:0000313" key="4">
    <source>
        <dbReference type="EMBL" id="OXV08042.1"/>
    </source>
</evidence>
<dbReference type="AlphaFoldDB" id="A0A232LV91"/>
<feature type="region of interest" description="Disordered" evidence="2">
    <location>
        <begin position="180"/>
        <end position="220"/>
    </location>
</feature>
<dbReference type="InterPro" id="IPR039874">
    <property type="entry name" value="WAPL"/>
</dbReference>
<evidence type="ECO:0000313" key="5">
    <source>
        <dbReference type="Proteomes" id="UP000243515"/>
    </source>
</evidence>
<reference evidence="4 5" key="1">
    <citation type="journal article" date="2015" name="Environ. Microbiol.">
        <title>Metagenome sequence of Elaphomyces granulatus from sporocarp tissue reveals Ascomycota ectomycorrhizal fingerprints of genome expansion and a Proteobacteria-rich microbiome.</title>
        <authorList>
            <person name="Quandt C.A."/>
            <person name="Kohler A."/>
            <person name="Hesse C.N."/>
            <person name="Sharpton T.J."/>
            <person name="Martin F."/>
            <person name="Spatafora J.W."/>
        </authorList>
    </citation>
    <scope>NUCLEOTIDE SEQUENCE [LARGE SCALE GENOMIC DNA]</scope>
    <source>
        <strain evidence="4 5">OSC145934</strain>
    </source>
</reference>
<comment type="caution">
    <text evidence="4">The sequence shown here is derived from an EMBL/GenBank/DDBJ whole genome shotgun (WGS) entry which is preliminary data.</text>
</comment>
<dbReference type="OrthoDB" id="5976022at2759"/>
<gene>
    <name evidence="4" type="ORF">Egran_04195</name>
</gene>
<comment type="similarity">
    <text evidence="1">Belongs to the WAPL family.</text>
</comment>
<sequence>MQRRKPVICKPMNRSGEFGSVSQLTRDLTVSSSRNMSEGAPQLVPQLPSKVLGPDYTCHSGDAGCDISLYHSLRGGSKRTAGKGVFKLPSSSDEGQEDPMIPKKRRRLTAVERETQDRNSLSPCEDFIPCLFDHQRDDQSSEALSVAVDDLPNTDIVPMPNSSKGRSIPRRRYLFRGVKHSNDHTSSPTILLRNDSCLQSGPATPKKSKTRSEKGTTKSICSESIRRNAAPKINSTIYHNGELNGTFEGKDSHGRCEQYNPQRLSSKLLDEEPVDQTYEFTQLSTTNISPRPRTFGASKAAAARKRLVDSLRLKGRLELNSSVTSDPNGPSVAPSCGRASADFVNASSMYKTPESLDSDATGKSQSQTSSSSFSAQSGGLKVTYARQRSFLSNDDTGSNPMEKSLTSHSFELRQLRESTPPFPLLVDDDENDGTGCVRSIHELRHAGENARFQGIVDSIFEDIENTAVPLSGRRGGFIQLCENLMDHQFTRRFVETRLDRRLGAWITTRPDAILAYLALCAYGFILSIGPLHSSTLMSIWPQVLALTPSMLEIDEDISSVVRQRRLGLSRSTQAAILNIASCVRASRGLIELFPSWLSPERMALRCLELTIRKIHERGEAVDRIPDGLLTQLIGLLLKHSSNIRDFGRISIDFLMLESTFSILEAYSSLPGSLGNSHGNIIKPLAELSHLLSTLGRASECRCKELRLLYIKLLLNITNNNSSLCEEFASPGLIQSIVEIVLSDFQMATEDIACDKKNTLDTVILSLGVLINLTEESKISRKVFSTLTLESRSLFGHLLRLFSVGFEMTSEADSVVQTHFNVAFGYLSILLSTLSLDSDIRLRLKNSLGGSGLIRVLATVEEFVQYHRKVDEEMNGFECKFDSVVELTSRLQGIIDVIRRTEAESINE</sequence>
<protein>
    <recommendedName>
        <fullName evidence="3">Wings apart-like protein C-terminal domain-containing protein</fullName>
    </recommendedName>
</protein>
<feature type="domain" description="Wings apart-like protein C-terminal" evidence="3">
    <location>
        <begin position="437"/>
        <end position="777"/>
    </location>
</feature>
<dbReference type="PANTHER" id="PTHR22100">
    <property type="entry name" value="WINGS APART-LIKE PROTEIN HOMOLOG"/>
    <property type="match status" value="1"/>
</dbReference>
<organism evidence="4 5">
    <name type="scientific">Elaphomyces granulatus</name>
    <dbReference type="NCBI Taxonomy" id="519963"/>
    <lineage>
        <taxon>Eukaryota</taxon>
        <taxon>Fungi</taxon>
        <taxon>Dikarya</taxon>
        <taxon>Ascomycota</taxon>
        <taxon>Pezizomycotina</taxon>
        <taxon>Eurotiomycetes</taxon>
        <taxon>Eurotiomycetidae</taxon>
        <taxon>Eurotiales</taxon>
        <taxon>Elaphomycetaceae</taxon>
        <taxon>Elaphomyces</taxon>
    </lineage>
</organism>
<dbReference type="InterPro" id="IPR022771">
    <property type="entry name" value="WAPL_C"/>
</dbReference>
<dbReference type="Pfam" id="PF07814">
    <property type="entry name" value="WAPL"/>
    <property type="match status" value="1"/>
</dbReference>
<dbReference type="PANTHER" id="PTHR22100:SF13">
    <property type="entry name" value="WINGS APART-LIKE PROTEIN HOMOLOG"/>
    <property type="match status" value="1"/>
</dbReference>
<name>A0A232LV91_9EURO</name>
<dbReference type="Proteomes" id="UP000243515">
    <property type="component" value="Unassembled WGS sequence"/>
</dbReference>
<feature type="compositionally biased region" description="Low complexity" evidence="2">
    <location>
        <begin position="364"/>
        <end position="377"/>
    </location>
</feature>
<feature type="region of interest" description="Disordered" evidence="2">
    <location>
        <begin position="352"/>
        <end position="378"/>
    </location>
</feature>
<keyword evidence="5" id="KW-1185">Reference proteome</keyword>